<feature type="non-terminal residue" evidence="2">
    <location>
        <position position="40"/>
    </location>
</feature>
<dbReference type="Proteomes" id="UP000265520">
    <property type="component" value="Unassembled WGS sequence"/>
</dbReference>
<dbReference type="AlphaFoldDB" id="A0A392VFY6"/>
<evidence type="ECO:0000313" key="3">
    <source>
        <dbReference type="Proteomes" id="UP000265520"/>
    </source>
</evidence>
<dbReference type="EMBL" id="LXQA011125439">
    <property type="protein sequence ID" value="MCI85861.1"/>
    <property type="molecule type" value="Genomic_DNA"/>
</dbReference>
<name>A0A392VFY6_9FABA</name>
<keyword evidence="3" id="KW-1185">Reference proteome</keyword>
<evidence type="ECO:0000313" key="2">
    <source>
        <dbReference type="EMBL" id="MCI85861.1"/>
    </source>
</evidence>
<feature type="region of interest" description="Disordered" evidence="1">
    <location>
        <begin position="1"/>
        <end position="40"/>
    </location>
</feature>
<reference evidence="2 3" key="1">
    <citation type="journal article" date="2018" name="Front. Plant Sci.">
        <title>Red Clover (Trifolium pratense) and Zigzag Clover (T. medium) - A Picture of Genomic Similarities and Differences.</title>
        <authorList>
            <person name="Dluhosova J."/>
            <person name="Istvanek J."/>
            <person name="Nedelnik J."/>
            <person name="Repkova J."/>
        </authorList>
    </citation>
    <scope>NUCLEOTIDE SEQUENCE [LARGE SCALE GENOMIC DNA]</scope>
    <source>
        <strain evidence="3">cv. 10/8</strain>
        <tissue evidence="2">Leaf</tissue>
    </source>
</reference>
<organism evidence="2 3">
    <name type="scientific">Trifolium medium</name>
    <dbReference type="NCBI Taxonomy" id="97028"/>
    <lineage>
        <taxon>Eukaryota</taxon>
        <taxon>Viridiplantae</taxon>
        <taxon>Streptophyta</taxon>
        <taxon>Embryophyta</taxon>
        <taxon>Tracheophyta</taxon>
        <taxon>Spermatophyta</taxon>
        <taxon>Magnoliopsida</taxon>
        <taxon>eudicotyledons</taxon>
        <taxon>Gunneridae</taxon>
        <taxon>Pentapetalae</taxon>
        <taxon>rosids</taxon>
        <taxon>fabids</taxon>
        <taxon>Fabales</taxon>
        <taxon>Fabaceae</taxon>
        <taxon>Papilionoideae</taxon>
        <taxon>50 kb inversion clade</taxon>
        <taxon>NPAAA clade</taxon>
        <taxon>Hologalegina</taxon>
        <taxon>IRL clade</taxon>
        <taxon>Trifolieae</taxon>
        <taxon>Trifolium</taxon>
    </lineage>
</organism>
<accession>A0A392VFY6</accession>
<proteinExistence type="predicted"/>
<evidence type="ECO:0000256" key="1">
    <source>
        <dbReference type="SAM" id="MobiDB-lite"/>
    </source>
</evidence>
<protein>
    <submittedName>
        <fullName evidence="2">Uncharacterized protein</fullName>
    </submittedName>
</protein>
<sequence>MKQPVGAAVSSCPHEPSMGSLGIGGSMKTVSGESLPIRRK</sequence>
<comment type="caution">
    <text evidence="2">The sequence shown here is derived from an EMBL/GenBank/DDBJ whole genome shotgun (WGS) entry which is preliminary data.</text>
</comment>